<name>A0ABY5M5W2_9ACTN</name>
<evidence type="ECO:0000259" key="1">
    <source>
        <dbReference type="Pfam" id="PF01872"/>
    </source>
</evidence>
<protein>
    <submittedName>
        <fullName evidence="2">Dihydrofolate reductase family protein</fullName>
    </submittedName>
</protein>
<dbReference type="InterPro" id="IPR050765">
    <property type="entry name" value="Riboflavin_Biosynth_HTPR"/>
</dbReference>
<evidence type="ECO:0000313" key="2">
    <source>
        <dbReference type="EMBL" id="UUP13549.1"/>
    </source>
</evidence>
<accession>A0ABY5M5W2</accession>
<keyword evidence="3" id="KW-1185">Reference proteome</keyword>
<organism evidence="2 3">
    <name type="scientific">Aeromicrobium wangtongii</name>
    <dbReference type="NCBI Taxonomy" id="2969247"/>
    <lineage>
        <taxon>Bacteria</taxon>
        <taxon>Bacillati</taxon>
        <taxon>Actinomycetota</taxon>
        <taxon>Actinomycetes</taxon>
        <taxon>Propionibacteriales</taxon>
        <taxon>Nocardioidaceae</taxon>
        <taxon>Aeromicrobium</taxon>
    </lineage>
</organism>
<gene>
    <name evidence="2" type="ORF">NQV15_17125</name>
</gene>
<dbReference type="Pfam" id="PF01872">
    <property type="entry name" value="RibD_C"/>
    <property type="match status" value="1"/>
</dbReference>
<dbReference type="EMBL" id="CP102173">
    <property type="protein sequence ID" value="UUP13549.1"/>
    <property type="molecule type" value="Genomic_DNA"/>
</dbReference>
<dbReference type="InterPro" id="IPR002734">
    <property type="entry name" value="RibDG_C"/>
</dbReference>
<sequence>MARLMYSANVTLDGCITDREGSFDWGFPSAELHQFFNDLFRPAGTHVYGRRLYETMAVWETMGDDDPVTRDFAEVWRGADKIVYSRTLEQPSTARTRIERDLDTTALRTFVDTADRDVLIGGAELAGQALAAGIVDDLHTFVFPVVVGGGVRALPDGVRLDLELVGEDRFDNGVVHLHHRVLR</sequence>
<dbReference type="Proteomes" id="UP001316184">
    <property type="component" value="Chromosome"/>
</dbReference>
<dbReference type="Gene3D" id="3.40.430.10">
    <property type="entry name" value="Dihydrofolate Reductase, subunit A"/>
    <property type="match status" value="1"/>
</dbReference>
<feature type="domain" description="Bacterial bifunctional deaminase-reductase C-terminal" evidence="1">
    <location>
        <begin position="4"/>
        <end position="175"/>
    </location>
</feature>
<dbReference type="PANTHER" id="PTHR38011:SF11">
    <property type="entry name" value="2,5-DIAMINO-6-RIBOSYLAMINO-4(3H)-PYRIMIDINONE 5'-PHOSPHATE REDUCTASE"/>
    <property type="match status" value="1"/>
</dbReference>
<proteinExistence type="predicted"/>
<dbReference type="PANTHER" id="PTHR38011">
    <property type="entry name" value="DIHYDROFOLATE REDUCTASE FAMILY PROTEIN (AFU_ORTHOLOGUE AFUA_8G06820)"/>
    <property type="match status" value="1"/>
</dbReference>
<evidence type="ECO:0000313" key="3">
    <source>
        <dbReference type="Proteomes" id="UP001316184"/>
    </source>
</evidence>
<dbReference type="RefSeq" id="WP_232403667.1">
    <property type="nucleotide sequence ID" value="NZ_CP102173.1"/>
</dbReference>
<reference evidence="2 3" key="1">
    <citation type="submission" date="2022-08" db="EMBL/GenBank/DDBJ databases">
        <title>novel species in genus Aeromicrobium.</title>
        <authorList>
            <person name="Ye L."/>
        </authorList>
    </citation>
    <scope>NUCLEOTIDE SEQUENCE [LARGE SCALE GENOMIC DNA]</scope>
    <source>
        <strain evidence="3">zg-Y1379</strain>
    </source>
</reference>
<dbReference type="SUPFAM" id="SSF53597">
    <property type="entry name" value="Dihydrofolate reductase-like"/>
    <property type="match status" value="1"/>
</dbReference>
<dbReference type="InterPro" id="IPR024072">
    <property type="entry name" value="DHFR-like_dom_sf"/>
</dbReference>